<organism evidence="1 2">
    <name type="scientific">Brachionus plicatilis</name>
    <name type="common">Marine rotifer</name>
    <name type="synonym">Brachionus muelleri</name>
    <dbReference type="NCBI Taxonomy" id="10195"/>
    <lineage>
        <taxon>Eukaryota</taxon>
        <taxon>Metazoa</taxon>
        <taxon>Spiralia</taxon>
        <taxon>Gnathifera</taxon>
        <taxon>Rotifera</taxon>
        <taxon>Eurotatoria</taxon>
        <taxon>Monogononta</taxon>
        <taxon>Pseudotrocha</taxon>
        <taxon>Ploima</taxon>
        <taxon>Brachionidae</taxon>
        <taxon>Brachionus</taxon>
    </lineage>
</organism>
<dbReference type="EMBL" id="REGN01001735">
    <property type="protein sequence ID" value="RNA32859.1"/>
    <property type="molecule type" value="Genomic_DNA"/>
</dbReference>
<dbReference type="Proteomes" id="UP000276133">
    <property type="component" value="Unassembled WGS sequence"/>
</dbReference>
<protein>
    <submittedName>
        <fullName evidence="1">Uncharacterized protein</fullName>
    </submittedName>
</protein>
<accession>A0A3M7SAV3</accession>
<keyword evidence="2" id="KW-1185">Reference proteome</keyword>
<gene>
    <name evidence="1" type="ORF">BpHYR1_050548</name>
</gene>
<name>A0A3M7SAV3_BRAPC</name>
<dbReference type="AlphaFoldDB" id="A0A3M7SAV3"/>
<reference evidence="1 2" key="1">
    <citation type="journal article" date="2018" name="Sci. Rep.">
        <title>Genomic signatures of local adaptation to the degree of environmental predictability in rotifers.</title>
        <authorList>
            <person name="Franch-Gras L."/>
            <person name="Hahn C."/>
            <person name="Garcia-Roger E.M."/>
            <person name="Carmona M.J."/>
            <person name="Serra M."/>
            <person name="Gomez A."/>
        </authorList>
    </citation>
    <scope>NUCLEOTIDE SEQUENCE [LARGE SCALE GENOMIC DNA]</scope>
    <source>
        <strain evidence="1">HYR1</strain>
    </source>
</reference>
<proteinExistence type="predicted"/>
<sequence>MPIGVTRVLPDEGKYCVKEHLFDIGCYGESKGHSIKHVELSPVTKSGHEFRFGVKLYVEKRLLKVQFHVPKVPWPLSVRGDLVEGLKGEFRGLDAFCQ</sequence>
<evidence type="ECO:0000313" key="2">
    <source>
        <dbReference type="Proteomes" id="UP000276133"/>
    </source>
</evidence>
<comment type="caution">
    <text evidence="1">The sequence shown here is derived from an EMBL/GenBank/DDBJ whole genome shotgun (WGS) entry which is preliminary data.</text>
</comment>
<evidence type="ECO:0000313" key="1">
    <source>
        <dbReference type="EMBL" id="RNA32859.1"/>
    </source>
</evidence>